<dbReference type="PIRSF" id="PIRSF005814">
    <property type="entry name" value="MutS_YshD"/>
    <property type="match status" value="1"/>
</dbReference>
<dbReference type="CDD" id="cd03280">
    <property type="entry name" value="ABC_MutS2"/>
    <property type="match status" value="1"/>
</dbReference>
<dbReference type="SMART" id="SM00533">
    <property type="entry name" value="MUTSd"/>
    <property type="match status" value="1"/>
</dbReference>
<evidence type="ECO:0000256" key="9">
    <source>
        <dbReference type="SAM" id="Coils"/>
    </source>
</evidence>
<keyword evidence="12" id="KW-1185">Reference proteome</keyword>
<evidence type="ECO:0000256" key="5">
    <source>
        <dbReference type="ARBA" id="ARBA00022840"/>
    </source>
</evidence>
<dbReference type="Pfam" id="PF20297">
    <property type="entry name" value="MSSS"/>
    <property type="match status" value="1"/>
</dbReference>
<dbReference type="SUPFAM" id="SSF48334">
    <property type="entry name" value="DNA repair protein MutS, domain III"/>
    <property type="match status" value="1"/>
</dbReference>
<dbReference type="InterPro" id="IPR027417">
    <property type="entry name" value="P-loop_NTPase"/>
</dbReference>
<dbReference type="Proteomes" id="UP001524502">
    <property type="component" value="Unassembled WGS sequence"/>
</dbReference>
<evidence type="ECO:0000256" key="2">
    <source>
        <dbReference type="ARBA" id="ARBA00022730"/>
    </source>
</evidence>
<organism evidence="11 12">
    <name type="scientific">Anaerovorax odorimutans</name>
    <dbReference type="NCBI Taxonomy" id="109327"/>
    <lineage>
        <taxon>Bacteria</taxon>
        <taxon>Bacillati</taxon>
        <taxon>Bacillota</taxon>
        <taxon>Clostridia</taxon>
        <taxon>Peptostreptococcales</taxon>
        <taxon>Anaerovoracaceae</taxon>
        <taxon>Anaerovorax</taxon>
    </lineage>
</organism>
<protein>
    <recommendedName>
        <fullName evidence="8">Endonuclease MutS2</fullName>
        <ecNumber evidence="8">3.1.-.-</ecNumber>
    </recommendedName>
    <alternativeName>
        <fullName evidence="8">Ribosome-associated protein quality control-upstream factor</fullName>
        <shortName evidence="8">RQC-upstream factor</shortName>
        <shortName evidence="8">RqcU</shortName>
        <ecNumber evidence="8">3.6.4.-</ecNumber>
    </alternativeName>
</protein>
<evidence type="ECO:0000256" key="1">
    <source>
        <dbReference type="ARBA" id="ARBA00022722"/>
    </source>
</evidence>
<keyword evidence="7 8" id="KW-0238">DNA-binding</keyword>
<dbReference type="PANTHER" id="PTHR48466:SF2">
    <property type="entry name" value="OS10G0509000 PROTEIN"/>
    <property type="match status" value="1"/>
</dbReference>
<dbReference type="Pfam" id="PF01713">
    <property type="entry name" value="Smr"/>
    <property type="match status" value="1"/>
</dbReference>
<dbReference type="RefSeq" id="WP_256132375.1">
    <property type="nucleotide sequence ID" value="NZ_JANFXK010000011.1"/>
</dbReference>
<dbReference type="PROSITE" id="PS50828">
    <property type="entry name" value="SMR"/>
    <property type="match status" value="1"/>
</dbReference>
<sequence>MKTKSINVLEYNKIKAKLEEQAGSEMAKKIISELVPFHDVPVIRDMLAETTEAVKLIVHKGPLPLGGFYDIEDSLHRARKGGSLTMKQLLQVLYNLALARRVITFLKSDLPPLPIIESIAEVIAVHKKLEDEIDRCILSEDEMADNASPELKNIRRSILRQNDALKARINQIINSSDNKTLLQDSIVTVRDGRYVIPVKAEHRGRFPGIVHDQSATGATVFIEPQVIVNLNNELRQLELQEKAEIERILAELTEQVSEHYHDLLNNQKLLVQLDVIMAKGKLSVLQHGEEPSVSQGGELVLKEARHPLIDVKKVVPINVAIGNAYNTLVITGPNTGGKTVTLKTVGLLSMMAQTGLHIPAASGSRIPVFREIFADIGDEQSIEQSLSTFSSHMTNIVDIVANAGEDCLVLVDELGAGTDPTEGAALAISILESLYEKGAKTIATTHYTELKKYAISTDGVENASMEFDVETLSPTYRLAIGVPGKSNAFEISKKLGLPEAIIEKSRRLLDGGDIQFEEVISKLEADRKAAEEERDEAVMLNIAMKKQKEELDKQAKKLEEQKTKILNQAKAEARQIIQEARDVSQEVQEELRELTKLESLGQRNKKFDENRKRIKDAAGKYREKVIREVNDNPVAPEDLKLGDRVKVLSLDQKGEIVSLPDDKGELTVQVGILKAKVKLDDIMLIEGGALDINRPKKVKKNYGNMYKNKAQNISISIDVRGKNLDDASMDVDKYLDDATMAGLKEVTVIHGRGEGILKKGLQDMMRGHRHVKGFRKGKFDEGGDGVTVVSLK</sequence>
<comment type="function">
    <text evidence="8">Acts as a ribosome collision sensor, splitting the ribosome into its 2 subunits. Detects stalled/collided 70S ribosomes which it binds and splits by an ATP-hydrolysis driven conformational change. Acts upstream of the ribosome quality control system (RQC), a ribosome-associated complex that mediates the extraction of incompletely synthesized nascent chains from stalled ribosomes and their subsequent degradation. Probably generates substrates for RQC.</text>
</comment>
<proteinExistence type="inferred from homology"/>
<dbReference type="Gene3D" id="3.40.50.300">
    <property type="entry name" value="P-loop containing nucleotide triphosphate hydrolases"/>
    <property type="match status" value="1"/>
</dbReference>
<comment type="subunit">
    <text evidence="8">Homodimer. Binds to stalled ribosomes, contacting rRNA.</text>
</comment>
<keyword evidence="3 8" id="KW-0547">Nucleotide-binding</keyword>
<dbReference type="InterPro" id="IPR002625">
    <property type="entry name" value="Smr_dom"/>
</dbReference>
<dbReference type="InterPro" id="IPR005747">
    <property type="entry name" value="MutS2"/>
</dbReference>
<dbReference type="EC" id="3.6.4.-" evidence="8"/>
<feature type="domain" description="Smr" evidence="10">
    <location>
        <begin position="717"/>
        <end position="792"/>
    </location>
</feature>
<keyword evidence="4 8" id="KW-0378">Hydrolase</keyword>
<dbReference type="InterPro" id="IPR036063">
    <property type="entry name" value="Smr_dom_sf"/>
</dbReference>
<dbReference type="EMBL" id="JANFXK010000011">
    <property type="protein sequence ID" value="MCQ4637182.1"/>
    <property type="molecule type" value="Genomic_DNA"/>
</dbReference>
<keyword evidence="9" id="KW-0175">Coiled coil</keyword>
<dbReference type="InterPro" id="IPR046893">
    <property type="entry name" value="MSSS"/>
</dbReference>
<evidence type="ECO:0000256" key="3">
    <source>
        <dbReference type="ARBA" id="ARBA00022741"/>
    </source>
</evidence>
<dbReference type="CDD" id="cd06503">
    <property type="entry name" value="ATP-synt_Fo_b"/>
    <property type="match status" value="1"/>
</dbReference>
<evidence type="ECO:0000256" key="8">
    <source>
        <dbReference type="HAMAP-Rule" id="MF_00092"/>
    </source>
</evidence>
<dbReference type="HAMAP" id="MF_00092">
    <property type="entry name" value="MutS2"/>
    <property type="match status" value="1"/>
</dbReference>
<comment type="caution">
    <text evidence="11">The sequence shown here is derived from an EMBL/GenBank/DDBJ whole genome shotgun (WGS) entry which is preliminary data.</text>
</comment>
<comment type="function">
    <text evidence="8">Endonuclease that is involved in the suppression of homologous recombination and thus may have a key role in the control of bacterial genetic diversity.</text>
</comment>
<evidence type="ECO:0000259" key="10">
    <source>
        <dbReference type="PROSITE" id="PS50828"/>
    </source>
</evidence>
<feature type="coiled-coil region" evidence="9">
    <location>
        <begin position="513"/>
        <end position="617"/>
    </location>
</feature>
<gene>
    <name evidence="8" type="primary">mutS2</name>
    <name evidence="8" type="synonym">rqcU</name>
    <name evidence="11" type="ORF">NE619_10650</name>
</gene>
<dbReference type="InterPro" id="IPR007696">
    <property type="entry name" value="DNA_mismatch_repair_MutS_core"/>
</dbReference>
<evidence type="ECO:0000313" key="11">
    <source>
        <dbReference type="EMBL" id="MCQ4637182.1"/>
    </source>
</evidence>
<reference evidence="11 12" key="1">
    <citation type="submission" date="2022-06" db="EMBL/GenBank/DDBJ databases">
        <title>Isolation of gut microbiota from human fecal samples.</title>
        <authorList>
            <person name="Pamer E.G."/>
            <person name="Barat B."/>
            <person name="Waligurski E."/>
            <person name="Medina S."/>
            <person name="Paddock L."/>
            <person name="Mostad J."/>
        </authorList>
    </citation>
    <scope>NUCLEOTIDE SEQUENCE [LARGE SCALE GENOMIC DNA]</scope>
    <source>
        <strain evidence="11 12">SL.3.17</strain>
    </source>
</reference>
<feature type="coiled-coil region" evidence="9">
    <location>
        <begin position="227"/>
        <end position="255"/>
    </location>
</feature>
<evidence type="ECO:0000256" key="4">
    <source>
        <dbReference type="ARBA" id="ARBA00022801"/>
    </source>
</evidence>
<comment type="similarity">
    <text evidence="8">Belongs to the DNA mismatch repair MutS family. MutS2 subfamily.</text>
</comment>
<dbReference type="PANTHER" id="PTHR48466">
    <property type="entry name" value="OS10G0509000 PROTEIN-RELATED"/>
    <property type="match status" value="1"/>
</dbReference>
<keyword evidence="8 11" id="KW-0255">Endonuclease</keyword>
<keyword evidence="5 8" id="KW-0067">ATP-binding</keyword>
<evidence type="ECO:0000256" key="7">
    <source>
        <dbReference type="ARBA" id="ARBA00023125"/>
    </source>
</evidence>
<evidence type="ECO:0000313" key="12">
    <source>
        <dbReference type="Proteomes" id="UP001524502"/>
    </source>
</evidence>
<dbReference type="InterPro" id="IPR036187">
    <property type="entry name" value="DNA_mismatch_repair_MutS_sf"/>
</dbReference>
<dbReference type="Gene3D" id="3.30.1370.110">
    <property type="match status" value="1"/>
</dbReference>
<dbReference type="SMART" id="SM00534">
    <property type="entry name" value="MUTSac"/>
    <property type="match status" value="1"/>
</dbReference>
<dbReference type="InterPro" id="IPR000432">
    <property type="entry name" value="DNA_mismatch_repair_MutS_C"/>
</dbReference>
<dbReference type="Gene3D" id="1.10.1420.10">
    <property type="match status" value="2"/>
</dbReference>
<keyword evidence="1 8" id="KW-0540">Nuclease</keyword>
<dbReference type="InterPro" id="IPR045076">
    <property type="entry name" value="MutS"/>
</dbReference>
<dbReference type="EC" id="3.1.-.-" evidence="8"/>
<name>A0ABT1RPS0_9FIRM</name>
<feature type="binding site" evidence="8">
    <location>
        <begin position="332"/>
        <end position="339"/>
    </location>
    <ligand>
        <name>ATP</name>
        <dbReference type="ChEBI" id="CHEBI:30616"/>
    </ligand>
</feature>
<accession>A0ABT1RPS0</accession>
<dbReference type="Pfam" id="PF00488">
    <property type="entry name" value="MutS_V"/>
    <property type="match status" value="1"/>
</dbReference>
<keyword evidence="2 8" id="KW-0699">rRNA-binding</keyword>
<dbReference type="SMART" id="SM00463">
    <property type="entry name" value="SMR"/>
    <property type="match status" value="1"/>
</dbReference>
<keyword evidence="6 8" id="KW-0694">RNA-binding</keyword>
<dbReference type="SUPFAM" id="SSF160443">
    <property type="entry name" value="SMR domain-like"/>
    <property type="match status" value="1"/>
</dbReference>
<dbReference type="GO" id="GO:0004519">
    <property type="term" value="F:endonuclease activity"/>
    <property type="evidence" value="ECO:0007669"/>
    <property type="project" value="UniProtKB-KW"/>
</dbReference>
<dbReference type="NCBIfam" id="TIGR01069">
    <property type="entry name" value="mutS2"/>
    <property type="match status" value="1"/>
</dbReference>
<evidence type="ECO:0000256" key="6">
    <source>
        <dbReference type="ARBA" id="ARBA00022884"/>
    </source>
</evidence>
<dbReference type="SUPFAM" id="SSF52540">
    <property type="entry name" value="P-loop containing nucleoside triphosphate hydrolases"/>
    <property type="match status" value="1"/>
</dbReference>